<dbReference type="AlphaFoldDB" id="A0A5A9PX42"/>
<evidence type="ECO:0000313" key="1">
    <source>
        <dbReference type="EMBL" id="KAA0725201.1"/>
    </source>
</evidence>
<dbReference type="EMBL" id="SOYY01000001">
    <property type="protein sequence ID" value="KAA0725201.1"/>
    <property type="molecule type" value="Genomic_DNA"/>
</dbReference>
<dbReference type="Proteomes" id="UP000324632">
    <property type="component" value="Chromosome 1"/>
</dbReference>
<reference evidence="1 2" key="1">
    <citation type="journal article" date="2019" name="Mol. Ecol. Resour.">
        <title>Chromosome-level genome assembly of Triplophysa tibetana, a fish adapted to the harsh high-altitude environment of the Tibetan Plateau.</title>
        <authorList>
            <person name="Yang X."/>
            <person name="Liu H."/>
            <person name="Ma Z."/>
            <person name="Zou Y."/>
            <person name="Zou M."/>
            <person name="Mao Y."/>
            <person name="Li X."/>
            <person name="Wang H."/>
            <person name="Chen T."/>
            <person name="Wang W."/>
            <person name="Yang R."/>
        </authorList>
    </citation>
    <scope>NUCLEOTIDE SEQUENCE [LARGE SCALE GENOMIC DNA]</scope>
    <source>
        <strain evidence="1">TTIB1903HZAU</strain>
        <tissue evidence="1">Muscle</tissue>
    </source>
</reference>
<keyword evidence="2" id="KW-1185">Reference proteome</keyword>
<gene>
    <name evidence="1" type="ORF">E1301_Tti005913</name>
</gene>
<dbReference type="PANTHER" id="PTHR13493">
    <property type="entry name" value="ZINC FINGER CCHC DOMAIN-CONTAINING"/>
    <property type="match status" value="1"/>
</dbReference>
<dbReference type="GO" id="GO:0005737">
    <property type="term" value="C:cytoplasm"/>
    <property type="evidence" value="ECO:0007669"/>
    <property type="project" value="TreeGrafter"/>
</dbReference>
<name>A0A5A9PX42_9TELE</name>
<comment type="caution">
    <text evidence="1">The sequence shown here is derived from an EMBL/GenBank/DDBJ whole genome shotgun (WGS) entry which is preliminary data.</text>
</comment>
<protein>
    <submittedName>
        <fullName evidence="1">Zinc finger CCHC domain-containing protein 4</fullName>
    </submittedName>
</protein>
<dbReference type="PANTHER" id="PTHR13493:SF3">
    <property type="entry name" value="RRNA N6-ADENOSINE-METHYLTRANSFERASE ZCCHC4"/>
    <property type="match status" value="1"/>
</dbReference>
<accession>A0A5A9PX42</accession>
<dbReference type="GO" id="GO:0005730">
    <property type="term" value="C:nucleolus"/>
    <property type="evidence" value="ECO:0007669"/>
    <property type="project" value="TreeGrafter"/>
</dbReference>
<evidence type="ECO:0000313" key="2">
    <source>
        <dbReference type="Proteomes" id="UP000324632"/>
    </source>
</evidence>
<dbReference type="InterPro" id="IPR039846">
    <property type="entry name" value="ZCCHC4"/>
</dbReference>
<organism evidence="1 2">
    <name type="scientific">Triplophysa tibetana</name>
    <dbReference type="NCBI Taxonomy" id="1572043"/>
    <lineage>
        <taxon>Eukaryota</taxon>
        <taxon>Metazoa</taxon>
        <taxon>Chordata</taxon>
        <taxon>Craniata</taxon>
        <taxon>Vertebrata</taxon>
        <taxon>Euteleostomi</taxon>
        <taxon>Actinopterygii</taxon>
        <taxon>Neopterygii</taxon>
        <taxon>Teleostei</taxon>
        <taxon>Ostariophysi</taxon>
        <taxon>Cypriniformes</taxon>
        <taxon>Nemacheilidae</taxon>
        <taxon>Triplophysa</taxon>
    </lineage>
</organism>
<sequence length="138" mass="15683">MIWIFPYFFESRILECFPSFSMLDYQVDYDNHALYKHGKTGRKQSPVRLFTNLSPKDIILPADEGYRFCSICERYVSAGNKHCPRCNTCPSKHGDIVPHVVTVLCLITRVDRAKPAVSSAAVRNTNSEPVLRNTTNGK</sequence>
<dbReference type="GO" id="GO:0008988">
    <property type="term" value="F:rRNA (adenine-N6-)-methyltransferase activity"/>
    <property type="evidence" value="ECO:0007669"/>
    <property type="project" value="InterPro"/>
</dbReference>
<proteinExistence type="predicted"/>